<keyword evidence="2" id="KW-1185">Reference proteome</keyword>
<dbReference type="AlphaFoldDB" id="A0A6N7Q6P0"/>
<protein>
    <submittedName>
        <fullName evidence="1">Uncharacterized protein</fullName>
    </submittedName>
</protein>
<dbReference type="OrthoDB" id="10008183at2"/>
<dbReference type="RefSeq" id="WP_153825347.1">
    <property type="nucleotide sequence ID" value="NZ_WJIE01000039.1"/>
</dbReference>
<organism evidence="1 2">
    <name type="scientific">Polyangium spumosum</name>
    <dbReference type="NCBI Taxonomy" id="889282"/>
    <lineage>
        <taxon>Bacteria</taxon>
        <taxon>Pseudomonadati</taxon>
        <taxon>Myxococcota</taxon>
        <taxon>Polyangia</taxon>
        <taxon>Polyangiales</taxon>
        <taxon>Polyangiaceae</taxon>
        <taxon>Polyangium</taxon>
    </lineage>
</organism>
<proteinExistence type="predicted"/>
<sequence length="75" mass="7916">MRPPKPLALALLTLTLATLGCEKKDPPSPEVSANEATAPLADFPDMKASSWVNGAPTPLAEARGELVLLEAWHPT</sequence>
<dbReference type="EMBL" id="WJIE01000039">
    <property type="protein sequence ID" value="MRG98580.1"/>
    <property type="molecule type" value="Genomic_DNA"/>
</dbReference>
<accession>A0A6N7Q6P0</accession>
<name>A0A6N7Q6P0_9BACT</name>
<evidence type="ECO:0000313" key="2">
    <source>
        <dbReference type="Proteomes" id="UP000440224"/>
    </source>
</evidence>
<gene>
    <name evidence="1" type="ORF">GF068_42715</name>
</gene>
<comment type="caution">
    <text evidence="1">The sequence shown here is derived from an EMBL/GenBank/DDBJ whole genome shotgun (WGS) entry which is preliminary data.</text>
</comment>
<dbReference type="Proteomes" id="UP000440224">
    <property type="component" value="Unassembled WGS sequence"/>
</dbReference>
<reference evidence="1 2" key="1">
    <citation type="submission" date="2019-10" db="EMBL/GenBank/DDBJ databases">
        <title>A soil myxobacterium in the family Polyangiaceae.</title>
        <authorList>
            <person name="Li Y."/>
            <person name="Wang J."/>
        </authorList>
    </citation>
    <scope>NUCLEOTIDE SEQUENCE [LARGE SCALE GENOMIC DNA]</scope>
    <source>
        <strain evidence="1 2">DSM 14734</strain>
    </source>
</reference>
<evidence type="ECO:0000313" key="1">
    <source>
        <dbReference type="EMBL" id="MRG98580.1"/>
    </source>
</evidence>
<dbReference type="PROSITE" id="PS51257">
    <property type="entry name" value="PROKAR_LIPOPROTEIN"/>
    <property type="match status" value="1"/>
</dbReference>